<proteinExistence type="predicted"/>
<name>A0A1H1VTS1_9MICO</name>
<dbReference type="InterPro" id="IPR023393">
    <property type="entry name" value="START-like_dom_sf"/>
</dbReference>
<dbReference type="InterPro" id="IPR019587">
    <property type="entry name" value="Polyketide_cyclase/dehydratase"/>
</dbReference>
<reference evidence="2" key="2">
    <citation type="submission" date="2016-10" db="EMBL/GenBank/DDBJ databases">
        <authorList>
            <person name="de Groot N.N."/>
        </authorList>
    </citation>
    <scope>NUCLEOTIDE SEQUENCE [LARGE SCALE GENOMIC DNA]</scope>
    <source>
        <strain evidence="2">CPCC 202695</strain>
    </source>
</reference>
<gene>
    <name evidence="1" type="ORF">BCL57_000151</name>
    <name evidence="2" type="ORF">SAMN04489721_2082</name>
</gene>
<dbReference type="Pfam" id="PF10604">
    <property type="entry name" value="Polyketide_cyc2"/>
    <property type="match status" value="1"/>
</dbReference>
<dbReference type="SUPFAM" id="SSF55961">
    <property type="entry name" value="Bet v1-like"/>
    <property type="match status" value="1"/>
</dbReference>
<evidence type="ECO:0000313" key="2">
    <source>
        <dbReference type="EMBL" id="SDS88142.1"/>
    </source>
</evidence>
<dbReference type="RefSeq" id="WP_157674976.1">
    <property type="nucleotide sequence ID" value="NZ_BMDN01000001.1"/>
</dbReference>
<dbReference type="AlphaFoldDB" id="A0A1H1VTS1"/>
<evidence type="ECO:0000313" key="3">
    <source>
        <dbReference type="Proteomes" id="UP000199482"/>
    </source>
</evidence>
<accession>A0A1H1VTS1</accession>
<evidence type="ECO:0000313" key="1">
    <source>
        <dbReference type="EMBL" id="MCP2366009.1"/>
    </source>
</evidence>
<dbReference type="Gene3D" id="3.30.530.20">
    <property type="match status" value="1"/>
</dbReference>
<reference evidence="1" key="3">
    <citation type="submission" date="2022-06" db="EMBL/GenBank/DDBJ databases">
        <title>Genomic Encyclopedia of Type Strains, Phase III (KMG-III): the genomes of soil and plant-associated and newly described type strains.</title>
        <authorList>
            <person name="Whitman W."/>
        </authorList>
    </citation>
    <scope>NUCLEOTIDE SEQUENCE</scope>
    <source>
        <strain evidence="1">CPCC 202695</strain>
    </source>
</reference>
<evidence type="ECO:0000313" key="4">
    <source>
        <dbReference type="Proteomes" id="UP000893823"/>
    </source>
</evidence>
<reference evidence="3" key="1">
    <citation type="submission" date="2016-10" db="EMBL/GenBank/DDBJ databases">
        <authorList>
            <person name="Varghese N."/>
            <person name="Submissions S."/>
        </authorList>
    </citation>
    <scope>NUCLEOTIDE SEQUENCE [LARGE SCALE GENOMIC DNA]</scope>
    <source>
        <strain evidence="3">CPCC 202695</strain>
    </source>
</reference>
<dbReference type="Proteomes" id="UP000199482">
    <property type="component" value="Chromosome I"/>
</dbReference>
<dbReference type="EMBL" id="LT629755">
    <property type="protein sequence ID" value="SDS88142.1"/>
    <property type="molecule type" value="Genomic_DNA"/>
</dbReference>
<organism evidence="2 3">
    <name type="scientific">Agromyces flavus</name>
    <dbReference type="NCBI Taxonomy" id="589382"/>
    <lineage>
        <taxon>Bacteria</taxon>
        <taxon>Bacillati</taxon>
        <taxon>Actinomycetota</taxon>
        <taxon>Actinomycetes</taxon>
        <taxon>Micrococcales</taxon>
        <taxon>Microbacteriaceae</taxon>
        <taxon>Agromyces</taxon>
    </lineage>
</organism>
<protein>
    <submittedName>
        <fullName evidence="2">Uncharacterized conserved protein YndB, AHSA1/START domain</fullName>
    </submittedName>
    <submittedName>
        <fullName evidence="1">Uncharacterized protein YndB with AHSA1/START domain</fullName>
    </submittedName>
</protein>
<sequence length="157" mass="17305">MTTTIERHIEIEAAPEVVFDLVADLHGYGRWLPSAGDYEGTSEVSPPPVAVGTTYVEHSRRGVRHGRVIAFERPARVAFRQPMTLRPRVAGTIDSTVTMAVGSNGDRTHVTRTVELGIPRRIGLLRPVIVGRYARESERMLRALKSHAEAVGMTEPP</sequence>
<keyword evidence="4" id="KW-1185">Reference proteome</keyword>
<dbReference type="EMBL" id="SODL02000001">
    <property type="protein sequence ID" value="MCP2366009.1"/>
    <property type="molecule type" value="Genomic_DNA"/>
</dbReference>
<dbReference type="Proteomes" id="UP000893823">
    <property type="component" value="Unassembled WGS sequence"/>
</dbReference>
<dbReference type="STRING" id="589382.SAMN04489721_2082"/>